<keyword evidence="1" id="KW-1133">Transmembrane helix</keyword>
<proteinExistence type="predicted"/>
<comment type="caution">
    <text evidence="2">The sequence shown here is derived from an EMBL/GenBank/DDBJ whole genome shotgun (WGS) entry which is preliminary data.</text>
</comment>
<gene>
    <name evidence="2" type="ORF">RISW2_13630</name>
</gene>
<organism evidence="2 3">
    <name type="scientific">Roseivivax isoporae LMG 25204</name>
    <dbReference type="NCBI Taxonomy" id="1449351"/>
    <lineage>
        <taxon>Bacteria</taxon>
        <taxon>Pseudomonadati</taxon>
        <taxon>Pseudomonadota</taxon>
        <taxon>Alphaproteobacteria</taxon>
        <taxon>Rhodobacterales</taxon>
        <taxon>Roseobacteraceae</taxon>
        <taxon>Roseivivax</taxon>
    </lineage>
</organism>
<name>X7F3Z8_9RHOB</name>
<dbReference type="eggNOG" id="ENOG50300YN">
    <property type="taxonomic scope" value="Bacteria"/>
</dbReference>
<reference evidence="2 3" key="1">
    <citation type="submission" date="2014-01" db="EMBL/GenBank/DDBJ databases">
        <title>Roseivivax isoporae LMG 25204 Genome Sequencing.</title>
        <authorList>
            <person name="Lai Q."/>
            <person name="Li G."/>
            <person name="Shao Z."/>
        </authorList>
    </citation>
    <scope>NUCLEOTIDE SEQUENCE [LARGE SCALE GENOMIC DNA]</scope>
    <source>
        <strain evidence="2 3">LMG 25204</strain>
    </source>
</reference>
<evidence type="ECO:0000313" key="2">
    <source>
        <dbReference type="EMBL" id="ETX27463.1"/>
    </source>
</evidence>
<evidence type="ECO:0000313" key="3">
    <source>
        <dbReference type="Proteomes" id="UP000023430"/>
    </source>
</evidence>
<dbReference type="EMBL" id="JAME01000032">
    <property type="protein sequence ID" value="ETX27463.1"/>
    <property type="molecule type" value="Genomic_DNA"/>
</dbReference>
<evidence type="ECO:0000256" key="1">
    <source>
        <dbReference type="SAM" id="Phobius"/>
    </source>
</evidence>
<keyword evidence="1" id="KW-0472">Membrane</keyword>
<dbReference type="AlphaFoldDB" id="X7F3Z8"/>
<protein>
    <submittedName>
        <fullName evidence="2">Uncharacterized protein</fullName>
    </submittedName>
</protein>
<dbReference type="Proteomes" id="UP000023430">
    <property type="component" value="Unassembled WGS sequence"/>
</dbReference>
<accession>X7F3Z8</accession>
<sequence length="59" mass="6621">MITELRDQKRASEGDGAQIATFHELNSELKAFKREFKLALVIQALAITLVVTIVLRLLP</sequence>
<keyword evidence="3" id="KW-1185">Reference proteome</keyword>
<keyword evidence="1" id="KW-0812">Transmembrane</keyword>
<feature type="transmembrane region" description="Helical" evidence="1">
    <location>
        <begin position="38"/>
        <end position="58"/>
    </location>
</feature>